<dbReference type="AlphaFoldDB" id="A0A0P7UJ05"/>
<dbReference type="InterPro" id="IPR027850">
    <property type="entry name" value="DUF4504"/>
</dbReference>
<dbReference type="Pfam" id="PF14953">
    <property type="entry name" value="DUF4504"/>
    <property type="match status" value="1"/>
</dbReference>
<dbReference type="EMBL" id="JARO02012627">
    <property type="protein sequence ID" value="KPP59138.1"/>
    <property type="molecule type" value="Genomic_DNA"/>
</dbReference>
<comment type="similarity">
    <text evidence="1">Belongs to the UPF0739 family.</text>
</comment>
<evidence type="ECO:0000256" key="1">
    <source>
        <dbReference type="ARBA" id="ARBA00007065"/>
    </source>
</evidence>
<organism evidence="2 3">
    <name type="scientific">Scleropages formosus</name>
    <name type="common">Asian bonytongue</name>
    <name type="synonym">Osteoglossum formosum</name>
    <dbReference type="NCBI Taxonomy" id="113540"/>
    <lineage>
        <taxon>Eukaryota</taxon>
        <taxon>Metazoa</taxon>
        <taxon>Chordata</taxon>
        <taxon>Craniata</taxon>
        <taxon>Vertebrata</taxon>
        <taxon>Euteleostomi</taxon>
        <taxon>Actinopterygii</taxon>
        <taxon>Neopterygii</taxon>
        <taxon>Teleostei</taxon>
        <taxon>Osteoglossocephala</taxon>
        <taxon>Osteoglossomorpha</taxon>
        <taxon>Osteoglossiformes</taxon>
        <taxon>Osteoglossidae</taxon>
        <taxon>Scleropages</taxon>
    </lineage>
</organism>
<reference evidence="2 3" key="1">
    <citation type="submission" date="2015-08" db="EMBL/GenBank/DDBJ databases">
        <title>The genome of the Asian arowana (Scleropages formosus).</title>
        <authorList>
            <person name="Tan M.H."/>
            <person name="Gan H.M."/>
            <person name="Croft L.J."/>
            <person name="Austin C.M."/>
        </authorList>
    </citation>
    <scope>NUCLEOTIDE SEQUENCE [LARGE SCALE GENOMIC DNA]</scope>
    <source>
        <strain evidence="2">Aro1</strain>
    </source>
</reference>
<comment type="caution">
    <text evidence="2">The sequence shown here is derived from an EMBL/GenBank/DDBJ whole genome shotgun (WGS) entry which is preliminary data.</text>
</comment>
<name>A0A0P7UJ05_SCLFO</name>
<dbReference type="PANTHER" id="PTHR31366:SF2">
    <property type="entry name" value="UPF0739 PROTEIN C1ORF74"/>
    <property type="match status" value="1"/>
</dbReference>
<evidence type="ECO:0000313" key="2">
    <source>
        <dbReference type="EMBL" id="KPP59138.1"/>
    </source>
</evidence>
<dbReference type="STRING" id="113540.ENSSFOP00015051533"/>
<sequence length="276" mass="30344">MSASGCESAMSCTWVCTARRHLASGKKRSRLSASACLGLAAQVQAVDLGLKPALLYDTNCASPDQVRRYLCDLQEAEFVGRELHLLVIDDSVLIVNQKLSIMRLEELLLNRTSVTVVDVGQHQVRPTVVDLDSTGMDKVVQSILGNFRALAQSSQFDAPLVRTLDVQLFDGWNLCSLFGLLLGYPVTYWFDPRRDSTNCLGMVPLQVMRASALCAAVSGSDKCCLYSFSVPEGLVSETQTARDLWAKRLRNEFQRQSAFARLSVSTETVCLPSVVL</sequence>
<dbReference type="PANTHER" id="PTHR31366">
    <property type="entry name" value="UPF0739 PROTEIN C1ORF74"/>
    <property type="match status" value="1"/>
</dbReference>
<proteinExistence type="inferred from homology"/>
<protein>
    <submittedName>
        <fullName evidence="2">Uncharacterized protein</fullName>
    </submittedName>
</protein>
<evidence type="ECO:0000313" key="3">
    <source>
        <dbReference type="Proteomes" id="UP000034805"/>
    </source>
</evidence>
<accession>A0A0P7UJ05</accession>
<dbReference type="Proteomes" id="UP000034805">
    <property type="component" value="Unassembled WGS sequence"/>
</dbReference>
<gene>
    <name evidence="2" type="ORF">Z043_122972</name>
</gene>